<keyword evidence="2" id="KW-1185">Reference proteome</keyword>
<gene>
    <name evidence="1" type="ORF">ACFPIJ_40580</name>
</gene>
<name>A0ABV9W7X9_9ACTN</name>
<evidence type="ECO:0000313" key="2">
    <source>
        <dbReference type="Proteomes" id="UP001595912"/>
    </source>
</evidence>
<reference evidence="2" key="1">
    <citation type="journal article" date="2019" name="Int. J. Syst. Evol. Microbiol.">
        <title>The Global Catalogue of Microorganisms (GCM) 10K type strain sequencing project: providing services to taxonomists for standard genome sequencing and annotation.</title>
        <authorList>
            <consortium name="The Broad Institute Genomics Platform"/>
            <consortium name="The Broad Institute Genome Sequencing Center for Infectious Disease"/>
            <person name="Wu L."/>
            <person name="Ma J."/>
        </authorList>
    </citation>
    <scope>NUCLEOTIDE SEQUENCE [LARGE SCALE GENOMIC DNA]</scope>
    <source>
        <strain evidence="2">CGMCC 4.7152</strain>
    </source>
</reference>
<comment type="caution">
    <text evidence="1">The sequence shown here is derived from an EMBL/GenBank/DDBJ whole genome shotgun (WGS) entry which is preliminary data.</text>
</comment>
<dbReference type="RefSeq" id="WP_380123643.1">
    <property type="nucleotide sequence ID" value="NZ_JBHSIU010000054.1"/>
</dbReference>
<dbReference type="EMBL" id="JBHSIU010000054">
    <property type="protein sequence ID" value="MFC5004109.1"/>
    <property type="molecule type" value="Genomic_DNA"/>
</dbReference>
<proteinExistence type="predicted"/>
<accession>A0ABV9W7X9</accession>
<protein>
    <submittedName>
        <fullName evidence="1">Uncharacterized protein</fullName>
    </submittedName>
</protein>
<evidence type="ECO:0000313" key="1">
    <source>
        <dbReference type="EMBL" id="MFC5004109.1"/>
    </source>
</evidence>
<organism evidence="1 2">
    <name type="scientific">Dactylosporangium cerinum</name>
    <dbReference type="NCBI Taxonomy" id="1434730"/>
    <lineage>
        <taxon>Bacteria</taxon>
        <taxon>Bacillati</taxon>
        <taxon>Actinomycetota</taxon>
        <taxon>Actinomycetes</taxon>
        <taxon>Micromonosporales</taxon>
        <taxon>Micromonosporaceae</taxon>
        <taxon>Dactylosporangium</taxon>
    </lineage>
</organism>
<sequence>MCDYVDTAALLSRYSPQRLIAMAWRVDPGLDEEDVAMVGTILDRTPDRAFTPYGYAPWVVAELRQLFTGWPYLDGTR</sequence>
<dbReference type="Proteomes" id="UP001595912">
    <property type="component" value="Unassembled WGS sequence"/>
</dbReference>